<evidence type="ECO:0000313" key="3">
    <source>
        <dbReference type="Proteomes" id="UP001595896"/>
    </source>
</evidence>
<dbReference type="PANTHER" id="PTHR21248:SF7">
    <property type="entry name" value="MINOR CARDIOLIPIN SYNTHASE CLSB"/>
    <property type="match status" value="1"/>
</dbReference>
<evidence type="ECO:0000259" key="1">
    <source>
        <dbReference type="PROSITE" id="PS50035"/>
    </source>
</evidence>
<reference evidence="3" key="1">
    <citation type="journal article" date="2019" name="Int. J. Syst. Evol. Microbiol.">
        <title>The Global Catalogue of Microorganisms (GCM) 10K type strain sequencing project: providing services to taxonomists for standard genome sequencing and annotation.</title>
        <authorList>
            <consortium name="The Broad Institute Genomics Platform"/>
            <consortium name="The Broad Institute Genome Sequencing Center for Infectious Disease"/>
            <person name="Wu L."/>
            <person name="Ma J."/>
        </authorList>
    </citation>
    <scope>NUCLEOTIDE SEQUENCE [LARGE SCALE GENOMIC DNA]</scope>
    <source>
        <strain evidence="3">JCM 12165</strain>
    </source>
</reference>
<feature type="domain" description="PLD phosphodiesterase" evidence="1">
    <location>
        <begin position="308"/>
        <end position="335"/>
    </location>
</feature>
<accession>A0ABV9NUB3</accession>
<gene>
    <name evidence="2" type="ORF">ACFO4L_07740</name>
</gene>
<dbReference type="SUPFAM" id="SSF56024">
    <property type="entry name" value="Phospholipase D/nuclease"/>
    <property type="match status" value="2"/>
</dbReference>
<evidence type="ECO:0000313" key="2">
    <source>
        <dbReference type="EMBL" id="MFC4736476.1"/>
    </source>
</evidence>
<organism evidence="2 3">
    <name type="scientific">Bacillus daqingensis</name>
    <dbReference type="NCBI Taxonomy" id="872396"/>
    <lineage>
        <taxon>Bacteria</taxon>
        <taxon>Bacillati</taxon>
        <taxon>Bacillota</taxon>
        <taxon>Bacilli</taxon>
        <taxon>Bacillales</taxon>
        <taxon>Bacillaceae</taxon>
        <taxon>Bacillus</taxon>
    </lineage>
</organism>
<dbReference type="SMART" id="SM00155">
    <property type="entry name" value="PLDc"/>
    <property type="match status" value="2"/>
</dbReference>
<dbReference type="Proteomes" id="UP001595896">
    <property type="component" value="Unassembled WGS sequence"/>
</dbReference>
<dbReference type="InterPro" id="IPR001736">
    <property type="entry name" value="PLipase_D/transphosphatidylase"/>
</dbReference>
<sequence>MKKLRWGLAALLAWISLDLYIGKKRHRRRSGEPAPPVRTSGNAAFFNQGDELFTHMLQKMKQADTCIHMHFYIFRDDEVGREFLDVLMQKASEGLDVRLLLDWLGARLPLRTRRELKKSGVRFSYAQKPRLPFLFYSINERNHRKVTVIDNKHAYIGGFNAGNEYAGSDPRIGIWRDYHLYVTGAAIPALSRQFARDWQADTLEPLTIPDPVEADSDPTPLEFRSTDGAHVTDHLKALFAEAETSVFIGTPYYIPGADMHREVIRLAERGVKVRVLIPKHPDHPLVKDAAFPYFRELLDAGVEVRQFAEGFYHAKVILIDDHVIDITTANFDMRSFYINHEASCTIRDRTWIQSILPGLDSDFYEYGEPITYHLLSSRTWPDRLREKTATLISSWM</sequence>
<feature type="domain" description="PLD phosphodiesterase" evidence="1">
    <location>
        <begin position="138"/>
        <end position="165"/>
    </location>
</feature>
<comment type="caution">
    <text evidence="2">The sequence shown here is derived from an EMBL/GenBank/DDBJ whole genome shotgun (WGS) entry which is preliminary data.</text>
</comment>
<proteinExistence type="predicted"/>
<dbReference type="EMBL" id="JBHSGK010000005">
    <property type="protein sequence ID" value="MFC4736476.1"/>
    <property type="molecule type" value="Genomic_DNA"/>
</dbReference>
<protein>
    <submittedName>
        <fullName evidence="2">Phosphatidylserine/phosphatidylglycerophosphate/ cardiolipin synthase family protein</fullName>
    </submittedName>
</protein>
<dbReference type="Gene3D" id="3.30.870.10">
    <property type="entry name" value="Endonuclease Chain A"/>
    <property type="match status" value="2"/>
</dbReference>
<name>A0ABV9NUB3_9BACI</name>
<dbReference type="PROSITE" id="PS50035">
    <property type="entry name" value="PLD"/>
    <property type="match status" value="2"/>
</dbReference>
<dbReference type="InterPro" id="IPR025202">
    <property type="entry name" value="PLD-like_dom"/>
</dbReference>
<dbReference type="CDD" id="cd09110">
    <property type="entry name" value="PLDc_CLS_1"/>
    <property type="match status" value="1"/>
</dbReference>
<dbReference type="PANTHER" id="PTHR21248">
    <property type="entry name" value="CARDIOLIPIN SYNTHASE"/>
    <property type="match status" value="1"/>
</dbReference>
<dbReference type="CDD" id="cd09112">
    <property type="entry name" value="PLDc_CLS_2"/>
    <property type="match status" value="1"/>
</dbReference>
<dbReference type="RefSeq" id="WP_377909114.1">
    <property type="nucleotide sequence ID" value="NZ_JBHSGK010000005.1"/>
</dbReference>
<keyword evidence="3" id="KW-1185">Reference proteome</keyword>
<dbReference type="Pfam" id="PF13091">
    <property type="entry name" value="PLDc_2"/>
    <property type="match status" value="2"/>
</dbReference>